<dbReference type="EMBL" id="FNCW01000002">
    <property type="protein sequence ID" value="SDG47819.1"/>
    <property type="molecule type" value="Genomic_DNA"/>
</dbReference>
<name>A0A1G7UL60_9FLAO</name>
<evidence type="ECO:0000256" key="1">
    <source>
        <dbReference type="SAM" id="SignalP"/>
    </source>
</evidence>
<dbReference type="Proteomes" id="UP000199296">
    <property type="component" value="Unassembled WGS sequence"/>
</dbReference>
<accession>A0A1G7UL60</accession>
<feature type="signal peptide" evidence="1">
    <location>
        <begin position="1"/>
        <end position="18"/>
    </location>
</feature>
<feature type="domain" description="Alkyl hydroperoxide reductase subunit C/ Thiol specific antioxidant" evidence="2">
    <location>
        <begin position="24"/>
        <end position="141"/>
    </location>
</feature>
<dbReference type="OrthoDB" id="662072at2"/>
<evidence type="ECO:0000313" key="3">
    <source>
        <dbReference type="EMBL" id="SDG47819.1"/>
    </source>
</evidence>
<keyword evidence="1" id="KW-0732">Signal</keyword>
<dbReference type="Pfam" id="PF00578">
    <property type="entry name" value="AhpC-TSA"/>
    <property type="match status" value="1"/>
</dbReference>
<gene>
    <name evidence="3" type="ORF">SAMN04488027_102123</name>
</gene>
<dbReference type="InterPro" id="IPR000866">
    <property type="entry name" value="AhpC/TSA"/>
</dbReference>
<keyword evidence="4" id="KW-1185">Reference proteome</keyword>
<evidence type="ECO:0000259" key="2">
    <source>
        <dbReference type="Pfam" id="PF00578"/>
    </source>
</evidence>
<dbReference type="InterPro" id="IPR036249">
    <property type="entry name" value="Thioredoxin-like_sf"/>
</dbReference>
<evidence type="ECO:0000313" key="4">
    <source>
        <dbReference type="Proteomes" id="UP000199296"/>
    </source>
</evidence>
<dbReference type="STRING" id="470826.SAMN04488027_102123"/>
<dbReference type="RefSeq" id="WP_093365056.1">
    <property type="nucleotide sequence ID" value="NZ_FNCW01000002.1"/>
</dbReference>
<organism evidence="3 4">
    <name type="scientific">Psychroflexus sediminis</name>
    <dbReference type="NCBI Taxonomy" id="470826"/>
    <lineage>
        <taxon>Bacteria</taxon>
        <taxon>Pseudomonadati</taxon>
        <taxon>Bacteroidota</taxon>
        <taxon>Flavobacteriia</taxon>
        <taxon>Flavobacteriales</taxon>
        <taxon>Flavobacteriaceae</taxon>
        <taxon>Psychroflexus</taxon>
    </lineage>
</organism>
<dbReference type="AlphaFoldDB" id="A0A1G7UL60"/>
<proteinExistence type="predicted"/>
<dbReference type="GO" id="GO:0016491">
    <property type="term" value="F:oxidoreductase activity"/>
    <property type="evidence" value="ECO:0007669"/>
    <property type="project" value="InterPro"/>
</dbReference>
<protein>
    <submittedName>
        <fullName evidence="3">AhpC/TSA family protein</fullName>
    </submittedName>
</protein>
<dbReference type="Gene3D" id="3.40.30.10">
    <property type="entry name" value="Glutaredoxin"/>
    <property type="match status" value="1"/>
</dbReference>
<feature type="chain" id="PRO_5011729833" evidence="1">
    <location>
        <begin position="19"/>
        <end position="160"/>
    </location>
</feature>
<sequence length="160" mass="18362">MKYCFLFLALLTVQASFSQSELETLPEFNIFTLEGESFNQDDIKTGSSSYFIYYDPSCGHCVRAFKVLNLKSEQLKNADVQIYTVSAGTDYQTLTFFEEIAPRLKTLDNLHILKDRDYAFADIFFVGLFPSGYLYDEENKLVKTYEGEAEAVLFLNDLPE</sequence>
<dbReference type="SUPFAM" id="SSF52833">
    <property type="entry name" value="Thioredoxin-like"/>
    <property type="match status" value="1"/>
</dbReference>
<dbReference type="GO" id="GO:0016209">
    <property type="term" value="F:antioxidant activity"/>
    <property type="evidence" value="ECO:0007669"/>
    <property type="project" value="InterPro"/>
</dbReference>
<reference evidence="3 4" key="1">
    <citation type="submission" date="2016-10" db="EMBL/GenBank/DDBJ databases">
        <authorList>
            <person name="de Groot N.N."/>
        </authorList>
    </citation>
    <scope>NUCLEOTIDE SEQUENCE [LARGE SCALE GENOMIC DNA]</scope>
    <source>
        <strain evidence="3 4">DSM 19803</strain>
    </source>
</reference>